<protein>
    <submittedName>
        <fullName evidence="4">Class I SAM-dependent methyltransferase</fullName>
    </submittedName>
</protein>
<keyword evidence="4" id="KW-0808">Transferase</keyword>
<proteinExistence type="predicted"/>
<name>A0ABT8L200_9BACT</name>
<accession>A0ABT8L200</accession>
<dbReference type="GO" id="GO:0032259">
    <property type="term" value="P:methylation"/>
    <property type="evidence" value="ECO:0007669"/>
    <property type="project" value="UniProtKB-KW"/>
</dbReference>
<keyword evidence="5" id="KW-1185">Reference proteome</keyword>
<feature type="domain" description="AprA-like MT2-like" evidence="1">
    <location>
        <begin position="273"/>
        <end position="537"/>
    </location>
</feature>
<dbReference type="Pfam" id="PF23589">
    <property type="entry name" value="WHD_AprA"/>
    <property type="match status" value="1"/>
</dbReference>
<feature type="domain" description="AprA-like N-terminal" evidence="2">
    <location>
        <begin position="11"/>
        <end position="77"/>
    </location>
</feature>
<dbReference type="Pfam" id="PF23526">
    <property type="entry name" value="AprA_N"/>
    <property type="match status" value="1"/>
</dbReference>
<dbReference type="InterPro" id="IPR056395">
    <property type="entry name" value="WH_AprA"/>
</dbReference>
<dbReference type="InterPro" id="IPR056393">
    <property type="entry name" value="AprA-like_MT2"/>
</dbReference>
<dbReference type="RefSeq" id="WP_346756433.1">
    <property type="nucleotide sequence ID" value="NZ_JAUJEB010000001.1"/>
</dbReference>
<evidence type="ECO:0000259" key="2">
    <source>
        <dbReference type="Pfam" id="PF23526"/>
    </source>
</evidence>
<evidence type="ECO:0000313" key="5">
    <source>
        <dbReference type="Proteomes" id="UP001172083"/>
    </source>
</evidence>
<evidence type="ECO:0000313" key="4">
    <source>
        <dbReference type="EMBL" id="MDN5211097.1"/>
    </source>
</evidence>
<keyword evidence="4" id="KW-0489">Methyltransferase</keyword>
<dbReference type="Pfam" id="PF23525">
    <property type="entry name" value="Methyltransf_36"/>
    <property type="match status" value="1"/>
</dbReference>
<organism evidence="4 5">
    <name type="scientific">Agaribacillus aureus</name>
    <dbReference type="NCBI Taxonomy" id="3051825"/>
    <lineage>
        <taxon>Bacteria</taxon>
        <taxon>Pseudomonadati</taxon>
        <taxon>Bacteroidota</taxon>
        <taxon>Cytophagia</taxon>
        <taxon>Cytophagales</taxon>
        <taxon>Splendidivirgaceae</taxon>
        <taxon>Agaribacillus</taxon>
    </lineage>
</organism>
<evidence type="ECO:0000259" key="1">
    <source>
        <dbReference type="Pfam" id="PF23525"/>
    </source>
</evidence>
<dbReference type="Proteomes" id="UP001172083">
    <property type="component" value="Unassembled WGS sequence"/>
</dbReference>
<dbReference type="SUPFAM" id="SSF53335">
    <property type="entry name" value="S-adenosyl-L-methionine-dependent methyltransferases"/>
    <property type="match status" value="1"/>
</dbReference>
<dbReference type="InterPro" id="IPR029063">
    <property type="entry name" value="SAM-dependent_MTases_sf"/>
</dbReference>
<dbReference type="InterPro" id="IPR056394">
    <property type="entry name" value="AprA-like_N"/>
</dbReference>
<reference evidence="4" key="1">
    <citation type="submission" date="2023-06" db="EMBL/GenBank/DDBJ databases">
        <title>Genomic of Agaribacillus aureum.</title>
        <authorList>
            <person name="Wang G."/>
        </authorList>
    </citation>
    <scope>NUCLEOTIDE SEQUENCE</scope>
    <source>
        <strain evidence="4">BMA12</strain>
    </source>
</reference>
<dbReference type="EMBL" id="JAUJEB010000001">
    <property type="protein sequence ID" value="MDN5211097.1"/>
    <property type="molecule type" value="Genomic_DNA"/>
</dbReference>
<gene>
    <name evidence="4" type="ORF">QQ020_03520</name>
</gene>
<dbReference type="GO" id="GO:0008168">
    <property type="term" value="F:methyltransferase activity"/>
    <property type="evidence" value="ECO:0007669"/>
    <property type="project" value="UniProtKB-KW"/>
</dbReference>
<comment type="caution">
    <text evidence="4">The sequence shown here is derived from an EMBL/GenBank/DDBJ whole genome shotgun (WGS) entry which is preliminary data.</text>
</comment>
<sequence length="545" mass="61934">MTLTKNAKKQLRARIFRYLDGIVCVPTAFTLYRYGIFEKLADLESHALKDLTVEFKANEGYLNVALRIMCSQGWMSQEFTAGDQEIRYALTPSGKLAIPYLSLYEEVAAFIPEAIKMEDYIIHGFPAGTFMKLKTLFQKCSRKFDIRKASNAQEQEIQHQIAMHLEGAIAGPLIVSLGISGLFNKYFTVAPFEVEEFTEHHNEFREVINFFESLGWFTRNGNTFNFTPEGVFFAKRAGAYGVTVSYLPTFMRLNDLLFGNPGILWDKPANTPEIHVNRRMNVWGSGAAHSGYFTKVDEIILDIFNKPIHEQPKGFIDMGCGDGTLLVHIFEVIYRRTLRGKLLDEYPLFIIGADYNEAALSATRNTLNQADIWAKVVWGDIGQPDMLADNIKSKYELNLEDLLHVRSFLDHNRIYQPPEKVDDQRQSKSTGAFAFRGEKLSNNAVEENLINHFKNWMPYVKQYGLLVIELHTIPSKLVAKNLGNTPATAYDATHGFSDQYILELDCFLEAAAEAGLFPDTQHQYKFPNSDLATVSINILKSKEYL</sequence>
<evidence type="ECO:0000259" key="3">
    <source>
        <dbReference type="Pfam" id="PF23589"/>
    </source>
</evidence>
<feature type="domain" description="AprA winged helix" evidence="3">
    <location>
        <begin position="166"/>
        <end position="260"/>
    </location>
</feature>